<dbReference type="Pfam" id="PF07690">
    <property type="entry name" value="MFS_1"/>
    <property type="match status" value="1"/>
</dbReference>
<evidence type="ECO:0000313" key="7">
    <source>
        <dbReference type="Proteomes" id="UP001324427"/>
    </source>
</evidence>
<sequence>MAPRPTQRRPRAIATLREHDVHADLHWEINALDPQNWSSRKRWLHTLTAAAVTYTITFASSIVSPARYEFESHFKISPTAATLPFGLFVLGLAIGPFIARPCSAVFGHKSIYIIFLPLFAIFTLASGLVHTSYGLILCRLLAGLFASPVISAGCETLSDIWKPEERTLPLTVYYAAPLLGPMTGVLVGGFVTQHLNGRWTQFVVLFAFAACVVPIIFVSETSKVIILLRKQGTSAWVPPSLATLSKALLEPLLVLFTTPAILLISLYSSINIAVMYASLAAFPNVFHSFDLGTQGLTFLGMIIGSILALAFLALNHLILYKSRVAYWKEGKTAAAERAMAAKRRTNRSSHQSNVSNFSRPNFKRNTSHTSLAMSLKRMTTSPSAPPVIDQDRNVNLAVAAANYLNSLPVNEGRRILPERIQLLLNKNPAYGDLCTSLESYHLKLDRIQFANVLVDALPTAIAPAQSSLSVCAPQSALARSKSLHRSAAAAALDAPAKDAASHSDESWPFPAAPPQRMSYVEPQPIAHPPPAWRLWPALPASILLVASLFMFGWTAQSPGTSWVAPCFAMGIFAFAIMCTFVTTQLYIMDRHVEKDDDGSSALAGGIVLRYSMSFAFVMFAEQMYDALGAGWATSVFAFVALVTGVVPWVLVLRG</sequence>
<dbReference type="SUPFAM" id="SSF103473">
    <property type="entry name" value="MFS general substrate transporter"/>
    <property type="match status" value="2"/>
</dbReference>
<name>A0AAV9J6C5_9PEZI</name>
<gene>
    <name evidence="6" type="ORF">LTR36_009175</name>
</gene>
<dbReference type="EMBL" id="JAVFHQ010000067">
    <property type="protein sequence ID" value="KAK4540429.1"/>
    <property type="molecule type" value="Genomic_DNA"/>
</dbReference>
<feature type="transmembrane region" description="Helical" evidence="5">
    <location>
        <begin position="199"/>
        <end position="219"/>
    </location>
</feature>
<evidence type="ECO:0000313" key="6">
    <source>
        <dbReference type="EMBL" id="KAK4540429.1"/>
    </source>
</evidence>
<evidence type="ECO:0000256" key="4">
    <source>
        <dbReference type="ARBA" id="ARBA00023136"/>
    </source>
</evidence>
<accession>A0AAV9J6C5</accession>
<organism evidence="6 7">
    <name type="scientific">Oleoguttula mirabilis</name>
    <dbReference type="NCBI Taxonomy" id="1507867"/>
    <lineage>
        <taxon>Eukaryota</taxon>
        <taxon>Fungi</taxon>
        <taxon>Dikarya</taxon>
        <taxon>Ascomycota</taxon>
        <taxon>Pezizomycotina</taxon>
        <taxon>Dothideomycetes</taxon>
        <taxon>Dothideomycetidae</taxon>
        <taxon>Mycosphaerellales</taxon>
        <taxon>Teratosphaeriaceae</taxon>
        <taxon>Oleoguttula</taxon>
    </lineage>
</organism>
<dbReference type="GO" id="GO:0015606">
    <property type="term" value="F:spermidine transmembrane transporter activity"/>
    <property type="evidence" value="ECO:0007669"/>
    <property type="project" value="TreeGrafter"/>
</dbReference>
<feature type="transmembrane region" description="Helical" evidence="5">
    <location>
        <begin position="43"/>
        <end position="64"/>
    </location>
</feature>
<keyword evidence="3 5" id="KW-1133">Transmembrane helix</keyword>
<feature type="transmembrane region" description="Helical" evidence="5">
    <location>
        <begin position="534"/>
        <end position="556"/>
    </location>
</feature>
<dbReference type="AlphaFoldDB" id="A0AAV9J6C5"/>
<protein>
    <recommendedName>
        <fullName evidence="8">Major facilitator superfamily (MFS) profile domain-containing protein</fullName>
    </recommendedName>
</protein>
<comment type="caution">
    <text evidence="6">The sequence shown here is derived from an EMBL/GenBank/DDBJ whole genome shotgun (WGS) entry which is preliminary data.</text>
</comment>
<dbReference type="PANTHER" id="PTHR23502:SF38">
    <property type="entry name" value="POLYAMINE TRANSPORTER 4"/>
    <property type="match status" value="1"/>
</dbReference>
<feature type="transmembrane region" description="Helical" evidence="5">
    <location>
        <begin position="76"/>
        <end position="99"/>
    </location>
</feature>
<comment type="subcellular location">
    <subcellularLocation>
        <location evidence="1">Membrane</location>
        <topology evidence="1">Multi-pass membrane protein</topology>
    </subcellularLocation>
</comment>
<feature type="transmembrane region" description="Helical" evidence="5">
    <location>
        <begin position="599"/>
        <end position="619"/>
    </location>
</feature>
<reference evidence="6 7" key="1">
    <citation type="submission" date="2021-11" db="EMBL/GenBank/DDBJ databases">
        <title>Black yeast isolated from Biological Soil Crust.</title>
        <authorList>
            <person name="Kurbessoian T."/>
        </authorList>
    </citation>
    <scope>NUCLEOTIDE SEQUENCE [LARGE SCALE GENOMIC DNA]</scope>
    <source>
        <strain evidence="6 7">CCFEE 5522</strain>
    </source>
</reference>
<feature type="transmembrane region" description="Helical" evidence="5">
    <location>
        <begin position="111"/>
        <end position="128"/>
    </location>
</feature>
<evidence type="ECO:0000256" key="5">
    <source>
        <dbReference type="SAM" id="Phobius"/>
    </source>
</evidence>
<dbReference type="GO" id="GO:0005886">
    <property type="term" value="C:plasma membrane"/>
    <property type="evidence" value="ECO:0007669"/>
    <property type="project" value="TreeGrafter"/>
</dbReference>
<evidence type="ECO:0000256" key="1">
    <source>
        <dbReference type="ARBA" id="ARBA00004141"/>
    </source>
</evidence>
<keyword evidence="4 5" id="KW-0472">Membrane</keyword>
<dbReference type="GO" id="GO:0000297">
    <property type="term" value="F:spermine transmembrane transporter activity"/>
    <property type="evidence" value="ECO:0007669"/>
    <property type="project" value="TreeGrafter"/>
</dbReference>
<dbReference type="InterPro" id="IPR036259">
    <property type="entry name" value="MFS_trans_sf"/>
</dbReference>
<keyword evidence="2 5" id="KW-0812">Transmembrane</keyword>
<evidence type="ECO:0000256" key="3">
    <source>
        <dbReference type="ARBA" id="ARBA00022989"/>
    </source>
</evidence>
<dbReference type="Gene3D" id="1.20.1250.20">
    <property type="entry name" value="MFS general substrate transporter like domains"/>
    <property type="match status" value="1"/>
</dbReference>
<dbReference type="Proteomes" id="UP001324427">
    <property type="component" value="Unassembled WGS sequence"/>
</dbReference>
<feature type="transmembrane region" description="Helical" evidence="5">
    <location>
        <begin position="296"/>
        <end position="319"/>
    </location>
</feature>
<feature type="transmembrane region" description="Helical" evidence="5">
    <location>
        <begin position="631"/>
        <end position="652"/>
    </location>
</feature>
<evidence type="ECO:0000256" key="2">
    <source>
        <dbReference type="ARBA" id="ARBA00022692"/>
    </source>
</evidence>
<proteinExistence type="predicted"/>
<evidence type="ECO:0008006" key="8">
    <source>
        <dbReference type="Google" id="ProtNLM"/>
    </source>
</evidence>
<dbReference type="PANTHER" id="PTHR23502">
    <property type="entry name" value="MAJOR FACILITATOR SUPERFAMILY"/>
    <property type="match status" value="1"/>
</dbReference>
<keyword evidence="7" id="KW-1185">Reference proteome</keyword>
<feature type="transmembrane region" description="Helical" evidence="5">
    <location>
        <begin position="562"/>
        <end position="587"/>
    </location>
</feature>
<feature type="transmembrane region" description="Helical" evidence="5">
    <location>
        <begin position="170"/>
        <end position="193"/>
    </location>
</feature>
<feature type="transmembrane region" description="Helical" evidence="5">
    <location>
        <begin position="252"/>
        <end position="276"/>
    </location>
</feature>
<feature type="transmembrane region" description="Helical" evidence="5">
    <location>
        <begin position="134"/>
        <end position="158"/>
    </location>
</feature>
<dbReference type="InterPro" id="IPR011701">
    <property type="entry name" value="MFS"/>
</dbReference>